<sequence length="138" mass="16159">MTLSDIQKQVEALGAQIDATQTLYPTYGYSMDGALPHIEIDHSQTFHFVVVERGRELERQTTTIPDELLYWIFDTITFSMACAFELKNRNHTQDFRRILFRKQEDLLGCLNIGWQEKKQEQHILILAKHPFRDGVFNS</sequence>
<reference evidence="3" key="1">
    <citation type="journal article" date="2019" name="Int. J. Syst. Evol. Microbiol.">
        <title>The Global Catalogue of Microorganisms (GCM) 10K type strain sequencing project: providing services to taxonomists for standard genome sequencing and annotation.</title>
        <authorList>
            <consortium name="The Broad Institute Genomics Platform"/>
            <consortium name="The Broad Institute Genome Sequencing Center for Infectious Disease"/>
            <person name="Wu L."/>
            <person name="Ma J."/>
        </authorList>
    </citation>
    <scope>NUCLEOTIDE SEQUENCE [LARGE SCALE GENOMIC DNA]</scope>
    <source>
        <strain evidence="3">KCTC 52490</strain>
    </source>
</reference>
<evidence type="ECO:0000313" key="2">
    <source>
        <dbReference type="EMBL" id="MFD2937546.1"/>
    </source>
</evidence>
<feature type="domain" description="Immunity protein 63" evidence="1">
    <location>
        <begin position="44"/>
        <end position="120"/>
    </location>
</feature>
<name>A0ABW6AQF5_9BACT</name>
<protein>
    <submittedName>
        <fullName evidence="2">Imm63 family immunity protein</fullName>
    </submittedName>
</protein>
<accession>A0ABW6AQF5</accession>
<evidence type="ECO:0000313" key="3">
    <source>
        <dbReference type="Proteomes" id="UP001597512"/>
    </source>
</evidence>
<dbReference type="EMBL" id="JBHUOM010000035">
    <property type="protein sequence ID" value="MFD2937546.1"/>
    <property type="molecule type" value="Genomic_DNA"/>
</dbReference>
<dbReference type="Proteomes" id="UP001597512">
    <property type="component" value="Unassembled WGS sequence"/>
</dbReference>
<organism evidence="2 3">
    <name type="scientific">Spirosoma flavum</name>
    <dbReference type="NCBI Taxonomy" id="2048557"/>
    <lineage>
        <taxon>Bacteria</taxon>
        <taxon>Pseudomonadati</taxon>
        <taxon>Bacteroidota</taxon>
        <taxon>Cytophagia</taxon>
        <taxon>Cytophagales</taxon>
        <taxon>Cytophagaceae</taxon>
        <taxon>Spirosoma</taxon>
    </lineage>
</organism>
<proteinExistence type="predicted"/>
<comment type="caution">
    <text evidence="2">The sequence shown here is derived from an EMBL/GenBank/DDBJ whole genome shotgun (WGS) entry which is preliminary data.</text>
</comment>
<evidence type="ECO:0000259" key="1">
    <source>
        <dbReference type="Pfam" id="PF15599"/>
    </source>
</evidence>
<dbReference type="RefSeq" id="WP_381507734.1">
    <property type="nucleotide sequence ID" value="NZ_JBHUOM010000035.1"/>
</dbReference>
<dbReference type="InterPro" id="IPR028952">
    <property type="entry name" value="Imm63"/>
</dbReference>
<gene>
    <name evidence="2" type="ORF">ACFS25_27485</name>
</gene>
<keyword evidence="3" id="KW-1185">Reference proteome</keyword>
<dbReference type="Pfam" id="PF15599">
    <property type="entry name" value="Imm63"/>
    <property type="match status" value="1"/>
</dbReference>